<dbReference type="PROSITE" id="PS50158">
    <property type="entry name" value="ZF_CCHC"/>
    <property type="match status" value="4"/>
</dbReference>
<feature type="domain" description="CCHC-type" evidence="5">
    <location>
        <begin position="719"/>
        <end position="733"/>
    </location>
</feature>
<feature type="domain" description="CCHC-type" evidence="5">
    <location>
        <begin position="605"/>
        <end position="620"/>
    </location>
</feature>
<dbReference type="GO" id="GO:0008168">
    <property type="term" value="F:methyltransferase activity"/>
    <property type="evidence" value="ECO:0007669"/>
    <property type="project" value="UniProtKB-KW"/>
</dbReference>
<evidence type="ECO:0008006" key="9">
    <source>
        <dbReference type="Google" id="ProtNLM"/>
    </source>
</evidence>
<dbReference type="OrthoDB" id="514248at2759"/>
<dbReference type="Gene3D" id="3.40.50.150">
    <property type="entry name" value="Vaccinia Virus protein VP39"/>
    <property type="match status" value="1"/>
</dbReference>
<dbReference type="Pfam" id="PF05971">
    <property type="entry name" value="Methyltransf_10"/>
    <property type="match status" value="2"/>
</dbReference>
<feature type="domain" description="CSD" evidence="6">
    <location>
        <begin position="483"/>
        <end position="551"/>
    </location>
</feature>
<dbReference type="PRINTS" id="PR01228">
    <property type="entry name" value="EGGSHELL"/>
</dbReference>
<dbReference type="GO" id="GO:0003676">
    <property type="term" value="F:nucleic acid binding"/>
    <property type="evidence" value="ECO:0007669"/>
    <property type="project" value="InterPro"/>
</dbReference>
<dbReference type="SMART" id="SM00357">
    <property type="entry name" value="CSP"/>
    <property type="match status" value="1"/>
</dbReference>
<evidence type="ECO:0000313" key="7">
    <source>
        <dbReference type="EMBL" id="CAD6252114.1"/>
    </source>
</evidence>
<feature type="domain" description="CCHC-type" evidence="5">
    <location>
        <begin position="683"/>
        <end position="698"/>
    </location>
</feature>
<dbReference type="Pfam" id="PF00098">
    <property type="entry name" value="zf-CCHC"/>
    <property type="match status" value="4"/>
</dbReference>
<dbReference type="InterPro" id="IPR029063">
    <property type="entry name" value="SAM-dependent_MTases_sf"/>
</dbReference>
<evidence type="ECO:0000259" key="5">
    <source>
        <dbReference type="PROSITE" id="PS50158"/>
    </source>
</evidence>
<dbReference type="InterPro" id="IPR011129">
    <property type="entry name" value="CSD"/>
</dbReference>
<reference evidence="7" key="1">
    <citation type="submission" date="2020-10" db="EMBL/GenBank/DDBJ databases">
        <authorList>
            <person name="Han B."/>
            <person name="Lu T."/>
            <person name="Zhao Q."/>
            <person name="Huang X."/>
            <person name="Zhao Y."/>
        </authorList>
    </citation>
    <scope>NUCLEOTIDE SEQUENCE</scope>
</reference>
<dbReference type="GO" id="GO:0008270">
    <property type="term" value="F:zinc ion binding"/>
    <property type="evidence" value="ECO:0007669"/>
    <property type="project" value="UniProtKB-KW"/>
</dbReference>
<dbReference type="Proteomes" id="UP000604825">
    <property type="component" value="Unassembled WGS sequence"/>
</dbReference>
<dbReference type="InterPro" id="IPR012340">
    <property type="entry name" value="NA-bd_OB-fold"/>
</dbReference>
<evidence type="ECO:0000256" key="1">
    <source>
        <dbReference type="ARBA" id="ARBA00022603"/>
    </source>
</evidence>
<sequence>MGGWRKRRRRDGSDAPSMHPRNRYAAAAPDFAALAELYPSFRPFVSVSDRGRASVDFTDFSATRELTRVLLLHDHGVNWWIPDGQLCPTVPNRSNYIHWIEDLLSSDLIPPISSSSERVKGFDIGTGANCIYPLLGASLLGWTFVGSDVTNVALEWAKKNVESNPHLAELIEIRNANAPSSESEYVVRAAAREKILESAEDVAMPKAHILVGIVKESESFDFCMCNPPFFESIEEAGLNPKTSCGGTAEEMVCPGGELAFVTQIIEDSVSLKNSFRWFTSMIGRKANLKLLISKVREVGASVVKTTEFVQGQTARWGLAWSFVAPRPRKMVLSHSAPAKNHHSFMLQGLRREHGAFQVLKSTEAFFLASNLSCKTDSLSFSVDVTLSDEQIEAAILHGDDYAGSLEDSTAKLQSVVKGISFRITVFEQIPGTLLIKGSLLNNKALSGTFSSLFSQLEDALRMECLTKAQIVCQTSMICHVYGRYYDEIASEVVQRYQGLRVHLSEDGSEDLFVHQSSIKSEGFRSLAEGEEVEFSVSEGDDGRTKAVDVTGPDGSYVKGGSGGGGGGGGGYGSRGGGGSGGGGRSYGGSWGGGRRSGGGGGAGACYKCGEPGHMSRDCPSADGGGGGYGGGGGGYGGGGGGGYGGGGGGCFKCGEQGHFSRDCPSGGGGYGGGGYGGGGGGACYNCGQTGHMARDCPSGGGGGGGRFGGGGGGGGDRSCYNCGEAGHIARDCPT</sequence>
<feature type="region of interest" description="Disordered" evidence="4">
    <location>
        <begin position="1"/>
        <end position="21"/>
    </location>
</feature>
<dbReference type="InterPro" id="IPR036875">
    <property type="entry name" value="Znf_CCHC_sf"/>
</dbReference>
<dbReference type="SUPFAM" id="SSF57756">
    <property type="entry name" value="Retrovirus zinc finger-like domains"/>
    <property type="match status" value="2"/>
</dbReference>
<evidence type="ECO:0000256" key="2">
    <source>
        <dbReference type="ARBA" id="ARBA00022679"/>
    </source>
</evidence>
<dbReference type="GO" id="GO:0005634">
    <property type="term" value="C:nucleus"/>
    <property type="evidence" value="ECO:0007669"/>
    <property type="project" value="TreeGrafter"/>
</dbReference>
<evidence type="ECO:0000259" key="6">
    <source>
        <dbReference type="PROSITE" id="PS51857"/>
    </source>
</evidence>
<feature type="domain" description="CCHC-type" evidence="5">
    <location>
        <begin position="650"/>
        <end position="665"/>
    </location>
</feature>
<organism evidence="7 8">
    <name type="scientific">Miscanthus lutarioriparius</name>
    <dbReference type="NCBI Taxonomy" id="422564"/>
    <lineage>
        <taxon>Eukaryota</taxon>
        <taxon>Viridiplantae</taxon>
        <taxon>Streptophyta</taxon>
        <taxon>Embryophyta</taxon>
        <taxon>Tracheophyta</taxon>
        <taxon>Spermatophyta</taxon>
        <taxon>Magnoliopsida</taxon>
        <taxon>Liliopsida</taxon>
        <taxon>Poales</taxon>
        <taxon>Poaceae</taxon>
        <taxon>PACMAD clade</taxon>
        <taxon>Panicoideae</taxon>
        <taxon>Andropogonodae</taxon>
        <taxon>Andropogoneae</taxon>
        <taxon>Saccharinae</taxon>
        <taxon>Miscanthus</taxon>
    </lineage>
</organism>
<dbReference type="Gene3D" id="2.40.50.140">
    <property type="entry name" value="Nucleic acid-binding proteins"/>
    <property type="match status" value="1"/>
</dbReference>
<dbReference type="InterPro" id="IPR001878">
    <property type="entry name" value="Znf_CCHC"/>
</dbReference>
<feature type="compositionally biased region" description="Basic residues" evidence="4">
    <location>
        <begin position="1"/>
        <end position="10"/>
    </location>
</feature>
<keyword evidence="3" id="KW-0862">Zinc</keyword>
<dbReference type="Gene3D" id="4.10.60.10">
    <property type="entry name" value="Zinc finger, CCHC-type"/>
    <property type="match status" value="4"/>
</dbReference>
<dbReference type="SUPFAM" id="SSF53335">
    <property type="entry name" value="S-adenosyl-L-methionine-dependent methyltransferases"/>
    <property type="match status" value="1"/>
</dbReference>
<name>A0A811Q9D0_9POAL</name>
<dbReference type="FunFam" id="3.40.50.150:FF:000261">
    <property type="entry name" value="U6 small nuclear RNA (adenine-(43)-N(6))-methyltransferase"/>
    <property type="match status" value="1"/>
</dbReference>
<evidence type="ECO:0000313" key="8">
    <source>
        <dbReference type="Proteomes" id="UP000604825"/>
    </source>
</evidence>
<dbReference type="InterPro" id="IPR010286">
    <property type="entry name" value="METTL16/RlmF"/>
</dbReference>
<dbReference type="SMART" id="SM00343">
    <property type="entry name" value="ZnF_C2HC"/>
    <property type="match status" value="4"/>
</dbReference>
<keyword evidence="1" id="KW-0489">Methyltransferase</keyword>
<dbReference type="PANTHER" id="PTHR13393">
    <property type="entry name" value="SAM-DEPENDENT METHYLTRANSFERASE"/>
    <property type="match status" value="1"/>
</dbReference>
<dbReference type="EMBL" id="CAJGYO010000008">
    <property type="protein sequence ID" value="CAD6252114.1"/>
    <property type="molecule type" value="Genomic_DNA"/>
</dbReference>
<dbReference type="PANTHER" id="PTHR13393:SF0">
    <property type="entry name" value="RNA N6-ADENOSINE-METHYLTRANSFERASE METTL16"/>
    <property type="match status" value="1"/>
</dbReference>
<dbReference type="SUPFAM" id="SSF50249">
    <property type="entry name" value="Nucleic acid-binding proteins"/>
    <property type="match status" value="1"/>
</dbReference>
<protein>
    <recommendedName>
        <fullName evidence="9">U6 small nuclear RNA (adenine-(43)-N(6))-methyltransferase</fullName>
    </recommendedName>
</protein>
<evidence type="ECO:0000256" key="3">
    <source>
        <dbReference type="PROSITE-ProRule" id="PRU00047"/>
    </source>
</evidence>
<comment type="caution">
    <text evidence="7">The sequence shown here is derived from an EMBL/GenBank/DDBJ whole genome shotgun (WGS) entry which is preliminary data.</text>
</comment>
<feature type="compositionally biased region" description="Gly residues" evidence="4">
    <location>
        <begin position="557"/>
        <end position="584"/>
    </location>
</feature>
<keyword evidence="3" id="KW-0479">Metal-binding</keyword>
<proteinExistence type="predicted"/>
<gene>
    <name evidence="7" type="ORF">NCGR_LOCUS35842</name>
</gene>
<dbReference type="Pfam" id="PF00313">
    <property type="entry name" value="CSD"/>
    <property type="match status" value="1"/>
</dbReference>
<keyword evidence="3" id="KW-0863">Zinc-finger</keyword>
<evidence type="ECO:0000256" key="4">
    <source>
        <dbReference type="SAM" id="MobiDB-lite"/>
    </source>
</evidence>
<dbReference type="AlphaFoldDB" id="A0A811Q9D0"/>
<dbReference type="PRINTS" id="PR00050">
    <property type="entry name" value="COLDSHOCK"/>
</dbReference>
<keyword evidence="8" id="KW-1185">Reference proteome</keyword>
<keyword evidence="2" id="KW-0808">Transferase</keyword>
<dbReference type="InterPro" id="IPR002059">
    <property type="entry name" value="CSP_DNA-bd"/>
</dbReference>
<dbReference type="PROSITE" id="PS51857">
    <property type="entry name" value="CSD_2"/>
    <property type="match status" value="1"/>
</dbReference>
<accession>A0A811Q9D0</accession>
<dbReference type="GO" id="GO:0070475">
    <property type="term" value="P:rRNA base methylation"/>
    <property type="evidence" value="ECO:0007669"/>
    <property type="project" value="TreeGrafter"/>
</dbReference>
<feature type="region of interest" description="Disordered" evidence="4">
    <location>
        <begin position="534"/>
        <end position="584"/>
    </location>
</feature>